<proteinExistence type="predicted"/>
<dbReference type="RefSeq" id="WP_377561868.1">
    <property type="nucleotide sequence ID" value="NZ_JBHTJZ010000004.1"/>
</dbReference>
<keyword evidence="3" id="KW-1185">Reference proteome</keyword>
<evidence type="ECO:0000313" key="3">
    <source>
        <dbReference type="Proteomes" id="UP001596989"/>
    </source>
</evidence>
<feature type="transmembrane region" description="Helical" evidence="1">
    <location>
        <begin position="261"/>
        <end position="281"/>
    </location>
</feature>
<name>A0ABW3HL20_9BACL</name>
<feature type="transmembrane region" description="Helical" evidence="1">
    <location>
        <begin position="116"/>
        <end position="134"/>
    </location>
</feature>
<feature type="transmembrane region" description="Helical" evidence="1">
    <location>
        <begin position="372"/>
        <end position="390"/>
    </location>
</feature>
<sequence>MSSIAARKQGMEHSFLAVYFVLLLLLTVYQDFPLVTMIGEIGRTPILVLLPVFVFCEVALLVKHKAIKGGTRLQAYVFAFIIYLSVISLVYILVHYLFGQYSFGSEALLAKGVKVLIYFILILLYIRHVQLVLAKLGNGRTIGLCFLTAVTCLFGIMVVELATMPNALTFLHSGDQPYWRVRLLTSESSTTGSIIVVFTAILIYLARYFSTPAAQWLATGYAAAFFFFYMSVTGSKGFLIIIMLTLVVTMAKFLDFRKKRNFVLVLAAVAMMYVFIAQFAAELLGSFSNDIENYTSSYTRMGTILIAVLTVLHHPLGVGTGAYPIYFNQYMGDSISLMSGMYYDALGVSQINVSELLRYSESTKNLGVKSGFFQWFMFGGLFAVVFFYLITRNLIAKAKASLIMFVALVFILFSLLLVSLEIKYEIWLLFAFISMCMGRNDYVGNINER</sequence>
<gene>
    <name evidence="2" type="ORF">ACFQ2I_02285</name>
</gene>
<dbReference type="EMBL" id="JBHTJZ010000004">
    <property type="protein sequence ID" value="MFD0958213.1"/>
    <property type="molecule type" value="Genomic_DNA"/>
</dbReference>
<accession>A0ABW3HL20</accession>
<evidence type="ECO:0000256" key="1">
    <source>
        <dbReference type="SAM" id="Phobius"/>
    </source>
</evidence>
<keyword evidence="1" id="KW-1133">Transmembrane helix</keyword>
<evidence type="ECO:0000313" key="2">
    <source>
        <dbReference type="EMBL" id="MFD0958213.1"/>
    </source>
</evidence>
<reference evidence="3" key="1">
    <citation type="journal article" date="2019" name="Int. J. Syst. Evol. Microbiol.">
        <title>The Global Catalogue of Microorganisms (GCM) 10K type strain sequencing project: providing services to taxonomists for standard genome sequencing and annotation.</title>
        <authorList>
            <consortium name="The Broad Institute Genomics Platform"/>
            <consortium name="The Broad Institute Genome Sequencing Center for Infectious Disease"/>
            <person name="Wu L."/>
            <person name="Ma J."/>
        </authorList>
    </citation>
    <scope>NUCLEOTIDE SEQUENCE [LARGE SCALE GENOMIC DNA]</scope>
    <source>
        <strain evidence="3">CCUG 59129</strain>
    </source>
</reference>
<evidence type="ECO:0008006" key="4">
    <source>
        <dbReference type="Google" id="ProtNLM"/>
    </source>
</evidence>
<feature type="transmembrane region" description="Helical" evidence="1">
    <location>
        <begin position="402"/>
        <end position="420"/>
    </location>
</feature>
<dbReference type="Proteomes" id="UP001596989">
    <property type="component" value="Unassembled WGS sequence"/>
</dbReference>
<keyword evidence="1" id="KW-0472">Membrane</keyword>
<feature type="transmembrane region" description="Helical" evidence="1">
    <location>
        <begin position="46"/>
        <end position="63"/>
    </location>
</feature>
<comment type="caution">
    <text evidence="2">The sequence shown here is derived from an EMBL/GenBank/DDBJ whole genome shotgun (WGS) entry which is preliminary data.</text>
</comment>
<feature type="transmembrane region" description="Helical" evidence="1">
    <location>
        <begin position="183"/>
        <end position="206"/>
    </location>
</feature>
<protein>
    <recommendedName>
        <fullName evidence="4">Polymerase</fullName>
    </recommendedName>
</protein>
<organism evidence="2 3">
    <name type="scientific">Paenibacillus chungangensis</name>
    <dbReference type="NCBI Taxonomy" id="696535"/>
    <lineage>
        <taxon>Bacteria</taxon>
        <taxon>Bacillati</taxon>
        <taxon>Bacillota</taxon>
        <taxon>Bacilli</taxon>
        <taxon>Bacillales</taxon>
        <taxon>Paenibacillaceae</taxon>
        <taxon>Paenibacillus</taxon>
    </lineage>
</organism>
<keyword evidence="1" id="KW-0812">Transmembrane</keyword>
<feature type="transmembrane region" description="Helical" evidence="1">
    <location>
        <begin position="141"/>
        <end position="163"/>
    </location>
</feature>
<feature type="transmembrane region" description="Helical" evidence="1">
    <location>
        <begin position="75"/>
        <end position="96"/>
    </location>
</feature>
<feature type="transmembrane region" description="Helical" evidence="1">
    <location>
        <begin position="301"/>
        <end position="323"/>
    </location>
</feature>